<comment type="caution">
    <text evidence="1">The sequence shown here is derived from an EMBL/GenBank/DDBJ whole genome shotgun (WGS) entry which is preliminary data.</text>
</comment>
<dbReference type="InterPro" id="IPR025177">
    <property type="entry name" value="MciZ"/>
</dbReference>
<dbReference type="EMBL" id="QYTV02000005">
    <property type="protein sequence ID" value="RST73728.1"/>
    <property type="molecule type" value="Genomic_DNA"/>
</dbReference>
<evidence type="ECO:0000313" key="1">
    <source>
        <dbReference type="EMBL" id="RST73728.1"/>
    </source>
</evidence>
<proteinExistence type="predicted"/>
<protein>
    <submittedName>
        <fullName evidence="1">Z-ring formation inhibitor MciZ</fullName>
    </submittedName>
</protein>
<dbReference type="Pfam" id="PF13072">
    <property type="entry name" value="MciZ"/>
    <property type="match status" value="1"/>
</dbReference>
<dbReference type="OrthoDB" id="2990038at2"/>
<dbReference type="Proteomes" id="UP000287156">
    <property type="component" value="Unassembled WGS sequence"/>
</dbReference>
<dbReference type="AlphaFoldDB" id="A0A429XYB6"/>
<name>A0A429XYB6_9BACI</name>
<accession>A0A429XYB6</accession>
<evidence type="ECO:0000313" key="2">
    <source>
        <dbReference type="Proteomes" id="UP000287156"/>
    </source>
</evidence>
<keyword evidence="2" id="KW-1185">Reference proteome</keyword>
<gene>
    <name evidence="1" type="primary">mciZ</name>
    <name evidence="1" type="ORF">D4T97_012685</name>
</gene>
<sequence>MRVNISENRFVLTGKAWEIQALLKKYAKQHKLVKDWLDSCTMIE</sequence>
<organism evidence="1 2">
    <name type="scientific">Siminovitchia acidinfaciens</name>
    <dbReference type="NCBI Taxonomy" id="2321395"/>
    <lineage>
        <taxon>Bacteria</taxon>
        <taxon>Bacillati</taxon>
        <taxon>Bacillota</taxon>
        <taxon>Bacilli</taxon>
        <taxon>Bacillales</taxon>
        <taxon>Bacillaceae</taxon>
        <taxon>Siminovitchia</taxon>
    </lineage>
</organism>
<reference evidence="1" key="1">
    <citation type="submission" date="2018-12" db="EMBL/GenBank/DDBJ databases">
        <authorList>
            <person name="Sun L."/>
            <person name="Chen Z."/>
        </authorList>
    </citation>
    <scope>NUCLEOTIDE SEQUENCE [LARGE SCALE GENOMIC DNA]</scope>
    <source>
        <strain evidence="1">3-2-2</strain>
    </source>
</reference>
<dbReference type="RefSeq" id="WP_126051116.1">
    <property type="nucleotide sequence ID" value="NZ_QYTV02000005.1"/>
</dbReference>